<dbReference type="PANTHER" id="PTHR33741">
    <property type="entry name" value="TRANSMEMBRANE PROTEIN DDB_G0269096-RELATED"/>
    <property type="match status" value="1"/>
</dbReference>
<keyword evidence="4" id="KW-1185">Reference proteome</keyword>
<dbReference type="Proteomes" id="UP000064201">
    <property type="component" value="Chromosome"/>
</dbReference>
<keyword evidence="1" id="KW-0812">Transmembrane</keyword>
<reference evidence="3 4" key="1">
    <citation type="submission" date="2015-04" db="EMBL/GenBank/DDBJ databases">
        <title>Complete Sequence for the Genome of the Thioalkalivibrio versutus D301.</title>
        <authorList>
            <person name="Mu T."/>
            <person name="Zhou J."/>
            <person name="Xu X."/>
        </authorList>
    </citation>
    <scope>NUCLEOTIDE SEQUENCE [LARGE SCALE GENOMIC DNA]</scope>
    <source>
        <strain evidence="3 4">D301</strain>
    </source>
</reference>
<dbReference type="PANTHER" id="PTHR33741:SF5">
    <property type="entry name" value="TRANSMEMBRANE PROTEIN DDB_G0269096-RELATED"/>
    <property type="match status" value="1"/>
</dbReference>
<dbReference type="AlphaFoldDB" id="A0A0G3G8B3"/>
<keyword evidence="1" id="KW-1133">Transmembrane helix</keyword>
<dbReference type="Pfam" id="PF04982">
    <property type="entry name" value="TM_HPP"/>
    <property type="match status" value="1"/>
</dbReference>
<dbReference type="STRING" id="106634.TVD_06890"/>
<evidence type="ECO:0000259" key="2">
    <source>
        <dbReference type="Pfam" id="PF04982"/>
    </source>
</evidence>
<feature type="transmembrane region" description="Helical" evidence="1">
    <location>
        <begin position="98"/>
        <end position="115"/>
    </location>
</feature>
<sequence length="305" mass="32794">MRSGRGSLLGDWLDTTDHKDKLIALIGGVIGLYLSLEVAASVTDNGINGLILASLGATAVLLFAAPHAAMSQPRNVLGGHAVAAIVGVLVRDVLPHPLLAAAVAVGLAIWLMHYLRCLHPPGGATALYAVLGGESVHTLGPWFLLHPVLTSVGVMLVVAVIINYPFPWRRYPASLTPTPEAPEQGPLAALERAGLGQDDLEHAMREMNLYLDLTEDDLARLYLLARRHHQHPDPITPDAIQPDHCFSNGESDADWAVRRVLRIDDGQVAYRNLAGPDNPGEDRATLEEFTAWAHHQLDPKSAPGD</sequence>
<dbReference type="InterPro" id="IPR058581">
    <property type="entry name" value="TM_HPP"/>
</dbReference>
<keyword evidence="1" id="KW-0472">Membrane</keyword>
<proteinExistence type="predicted"/>
<dbReference type="PATRIC" id="fig|106634.4.peg.1410"/>
<feature type="domain" description="HPP transmembrane region" evidence="2">
    <location>
        <begin position="17"/>
        <end position="172"/>
    </location>
</feature>
<feature type="transmembrane region" description="Helical" evidence="1">
    <location>
        <begin position="143"/>
        <end position="166"/>
    </location>
</feature>
<dbReference type="RefSeq" id="WP_047251177.1">
    <property type="nucleotide sequence ID" value="NZ_CP011367.1"/>
</dbReference>
<protein>
    <submittedName>
        <fullName evidence="3">HPP family protein</fullName>
    </submittedName>
</protein>
<feature type="transmembrane region" description="Helical" evidence="1">
    <location>
        <begin position="21"/>
        <end position="40"/>
    </location>
</feature>
<accession>A0A0G3G8B3</accession>
<gene>
    <name evidence="3" type="ORF">TVD_06890</name>
</gene>
<dbReference type="InterPro" id="IPR007065">
    <property type="entry name" value="HPP"/>
</dbReference>
<dbReference type="OrthoDB" id="9811720at2"/>
<dbReference type="KEGG" id="tvr:TVD_06890"/>
<organism evidence="3 4">
    <name type="scientific">Thioalkalivibrio versutus</name>
    <dbReference type="NCBI Taxonomy" id="106634"/>
    <lineage>
        <taxon>Bacteria</taxon>
        <taxon>Pseudomonadati</taxon>
        <taxon>Pseudomonadota</taxon>
        <taxon>Gammaproteobacteria</taxon>
        <taxon>Chromatiales</taxon>
        <taxon>Ectothiorhodospiraceae</taxon>
        <taxon>Thioalkalivibrio</taxon>
    </lineage>
</organism>
<evidence type="ECO:0000313" key="4">
    <source>
        <dbReference type="Proteomes" id="UP000064201"/>
    </source>
</evidence>
<evidence type="ECO:0000256" key="1">
    <source>
        <dbReference type="SAM" id="Phobius"/>
    </source>
</evidence>
<evidence type="ECO:0000313" key="3">
    <source>
        <dbReference type="EMBL" id="AKJ95101.1"/>
    </source>
</evidence>
<name>A0A0G3G8B3_9GAMM</name>
<dbReference type="EMBL" id="CP011367">
    <property type="protein sequence ID" value="AKJ95101.1"/>
    <property type="molecule type" value="Genomic_DNA"/>
</dbReference>
<feature type="transmembrane region" description="Helical" evidence="1">
    <location>
        <begin position="46"/>
        <end position="65"/>
    </location>
</feature>